<evidence type="ECO:0000313" key="4">
    <source>
        <dbReference type="Proteomes" id="UP000241645"/>
    </source>
</evidence>
<dbReference type="InterPro" id="IPR032599">
    <property type="entry name" value="YcdB/YcdC_rep_domain"/>
</dbReference>
<dbReference type="Pfam" id="PF16244">
    <property type="entry name" value="DUF4901"/>
    <property type="match status" value="2"/>
</dbReference>
<protein>
    <recommendedName>
        <fullName evidence="2">YcdB/YcdC repeated domain-containing protein</fullName>
    </recommendedName>
</protein>
<evidence type="ECO:0000256" key="1">
    <source>
        <dbReference type="SAM" id="SignalP"/>
    </source>
</evidence>
<reference evidence="3 4" key="1">
    <citation type="submission" date="2018-03" db="EMBL/GenBank/DDBJ databases">
        <title>Brevisbacillus phylogenomics.</title>
        <authorList>
            <person name="Dunlap C."/>
        </authorList>
    </citation>
    <scope>NUCLEOTIDE SEQUENCE [LARGE SCALE GENOMIC DNA]</scope>
    <source>
        <strain evidence="3 4">NRRL B-41110</strain>
    </source>
</reference>
<accession>A0ABX5FJS3</accession>
<feature type="signal peptide" evidence="1">
    <location>
        <begin position="1"/>
        <end position="24"/>
    </location>
</feature>
<name>A0ABX5FJS3_9BACL</name>
<dbReference type="RefSeq" id="WP_106835786.1">
    <property type="nucleotide sequence ID" value="NZ_JARMEW010000040.1"/>
</dbReference>
<proteinExistence type="predicted"/>
<dbReference type="GeneID" id="95752984"/>
<evidence type="ECO:0000259" key="2">
    <source>
        <dbReference type="Pfam" id="PF16244"/>
    </source>
</evidence>
<dbReference type="Proteomes" id="UP000241645">
    <property type="component" value="Unassembled WGS sequence"/>
</dbReference>
<keyword evidence="4" id="KW-1185">Reference proteome</keyword>
<sequence>MNYTKKLVTTMLTASILATTPMWGQHPVLTAQAETNLGLPPAAEQTLQTIYTLQPDLKSMDLMINPPKNGVYELLFHSTDQKERYARLLLDAETGALHTYENEYEAKQKNKPSAAVAKQNADAFLQALLGDDFNKYRASQESNDWQVTYTRYENGLPVFTDRYVVGVNGKGVMYVDTLEGAPLRASSELFVQPGKVLVEAKLPEKVASFMELTYSAHEKATGKPALTYSLKSSGYMNAVTGEKVESASSHTSRYSEVIAVKSGGKRFSARNADDVKRVLAEQFQLNMEGISFDTDERILPEKKGVEGTLFKSKGGTDKILVYTNNKDVTGFQIRKEGEAAKATQHHNNPENVQLTYEEAKEKAVQFLQPYLDASVKELKIDQSKISMPTATAYSFSFFALHDGVVVSDQEYLVNVDGQTGEIVNFMDYFTKPTAPFPDKKKAISKEAAAKLFLKAHPTELGYVFPVLNRKVQARPVPAYSIDTKSYFKLDAVTGKAFK</sequence>
<organism evidence="3 4">
    <name type="scientific">Brevibacillus porteri</name>
    <dbReference type="NCBI Taxonomy" id="2126350"/>
    <lineage>
        <taxon>Bacteria</taxon>
        <taxon>Bacillati</taxon>
        <taxon>Bacillota</taxon>
        <taxon>Bacilli</taxon>
        <taxon>Bacillales</taxon>
        <taxon>Paenibacillaceae</taxon>
        <taxon>Brevibacillus</taxon>
    </lineage>
</organism>
<feature type="domain" description="YcdB/YcdC repeated" evidence="2">
    <location>
        <begin position="331"/>
        <end position="426"/>
    </location>
</feature>
<feature type="chain" id="PRO_5047073276" description="YcdB/YcdC repeated domain-containing protein" evidence="1">
    <location>
        <begin position="25"/>
        <end position="498"/>
    </location>
</feature>
<evidence type="ECO:0000313" key="3">
    <source>
        <dbReference type="EMBL" id="PSK06461.1"/>
    </source>
</evidence>
<feature type="domain" description="YcdB/YcdC repeated" evidence="2">
    <location>
        <begin position="68"/>
        <end position="171"/>
    </location>
</feature>
<comment type="caution">
    <text evidence="3">The sequence shown here is derived from an EMBL/GenBank/DDBJ whole genome shotgun (WGS) entry which is preliminary data.</text>
</comment>
<dbReference type="EMBL" id="PXZO01000048">
    <property type="protein sequence ID" value="PSK06461.1"/>
    <property type="molecule type" value="Genomic_DNA"/>
</dbReference>
<gene>
    <name evidence="3" type="ORF">C7R92_23080</name>
</gene>
<keyword evidence="1" id="KW-0732">Signal</keyword>